<dbReference type="STRING" id="59922.P9303_25641"/>
<dbReference type="EMBL" id="CP000554">
    <property type="protein sequence ID" value="ABM79295.1"/>
    <property type="molecule type" value="Genomic_DNA"/>
</dbReference>
<evidence type="ECO:0000313" key="3">
    <source>
        <dbReference type="EMBL" id="ABM79295.1"/>
    </source>
</evidence>
<evidence type="ECO:0000313" key="4">
    <source>
        <dbReference type="Proteomes" id="UP000002274"/>
    </source>
</evidence>
<dbReference type="Proteomes" id="UP000002274">
    <property type="component" value="Chromosome"/>
</dbReference>
<evidence type="ECO:0000256" key="2">
    <source>
        <dbReference type="ARBA" id="ARBA00022679"/>
    </source>
</evidence>
<dbReference type="Pfam" id="PF13692">
    <property type="entry name" value="Glyco_trans_1_4"/>
    <property type="match status" value="1"/>
</dbReference>
<dbReference type="GO" id="GO:0016757">
    <property type="term" value="F:glycosyltransferase activity"/>
    <property type="evidence" value="ECO:0007669"/>
    <property type="project" value="UniProtKB-KW"/>
</dbReference>
<dbReference type="RefSeq" id="WP_011827139.1">
    <property type="nucleotide sequence ID" value="NC_008820.1"/>
</dbReference>
<evidence type="ECO:0000256" key="1">
    <source>
        <dbReference type="ARBA" id="ARBA00022676"/>
    </source>
</evidence>
<organism evidence="3 4">
    <name type="scientific">Prochlorococcus marinus (strain MIT 9303)</name>
    <dbReference type="NCBI Taxonomy" id="59922"/>
    <lineage>
        <taxon>Bacteria</taxon>
        <taxon>Bacillati</taxon>
        <taxon>Cyanobacteriota</taxon>
        <taxon>Cyanophyceae</taxon>
        <taxon>Synechococcales</taxon>
        <taxon>Prochlorococcaceae</taxon>
        <taxon>Prochlorococcus</taxon>
    </lineage>
</organism>
<name>A2CCT5_PROM3</name>
<dbReference type="AlphaFoldDB" id="A2CCT5"/>
<reference evidence="3 4" key="1">
    <citation type="journal article" date="2007" name="PLoS Genet.">
        <title>Patterns and implications of gene gain and loss in the evolution of Prochlorococcus.</title>
        <authorList>
            <person name="Kettler G.C."/>
            <person name="Martiny A.C."/>
            <person name="Huang K."/>
            <person name="Zucker J."/>
            <person name="Coleman M.L."/>
            <person name="Rodrigue S."/>
            <person name="Chen F."/>
            <person name="Lapidus A."/>
            <person name="Ferriera S."/>
            <person name="Johnson J."/>
            <person name="Steglich C."/>
            <person name="Church G.M."/>
            <person name="Richardson P."/>
            <person name="Chisholm S.W."/>
        </authorList>
    </citation>
    <scope>NUCLEOTIDE SEQUENCE [LARGE SCALE GENOMIC DNA]</scope>
    <source>
        <strain evidence="3 4">MIT 9303</strain>
    </source>
</reference>
<keyword evidence="2 3" id="KW-0808">Transferase</keyword>
<protein>
    <submittedName>
        <fullName evidence="3">Glycosyl transferase, group 1</fullName>
    </submittedName>
</protein>
<dbReference type="SUPFAM" id="SSF53756">
    <property type="entry name" value="UDP-Glycosyltransferase/glycogen phosphorylase"/>
    <property type="match status" value="1"/>
</dbReference>
<sequence length="425" mass="46748">MAKMDDLWLVLPHLGPGGAQKVALLAADHFAAQGLSLRVVTLLPGHSIAHCLPDGLDHCDLGPAVEAAWRRDYWNRSLVARGRRFVFAQRRRLHRIAAKLLLLLVWPWLSGEAKPGRNGLASGLLCWCVHGVGGPQALLLQDLFRQHQPQRVLAFLSRTNMLVCQALWDSSTHLVISERNDLSRQSLPFPWQRLRKVLYQRADVVTANTDGVRQSLECLPNLQRLELLPNPLPRKDDSLHVANAADGIRPEAFVTVARLVPQKGIDVLIRALALMTGSASQWPVFLVGDGPERPALESQAVVEGVAQRVHFEGFRSDPEVLLAAASVFVLPSRFEGMPNALLEAMAAGLAVIVTDASPGPLEVVEHRRSGIVVPNEDPHALAKAMSELVEDVDLRNRLGLAARDRLAALDWPQVETQWRSVLALP</sequence>
<dbReference type="PANTHER" id="PTHR12526:SF510">
    <property type="entry name" value="D-INOSITOL 3-PHOSPHATE GLYCOSYLTRANSFERASE"/>
    <property type="match status" value="1"/>
</dbReference>
<gene>
    <name evidence="3" type="ordered locus">P9303_25641</name>
</gene>
<proteinExistence type="predicted"/>
<dbReference type="HOGENOM" id="CLU_009583_0_0_3"/>
<dbReference type="KEGG" id="pmf:P9303_25641"/>
<dbReference type="CAZy" id="GT4">
    <property type="family name" value="Glycosyltransferase Family 4"/>
</dbReference>
<keyword evidence="1" id="KW-0328">Glycosyltransferase</keyword>
<accession>A2CCT5</accession>
<dbReference type="Gene3D" id="3.40.50.2000">
    <property type="entry name" value="Glycogen Phosphorylase B"/>
    <property type="match status" value="2"/>
</dbReference>
<dbReference type="PANTHER" id="PTHR12526">
    <property type="entry name" value="GLYCOSYLTRANSFERASE"/>
    <property type="match status" value="1"/>
</dbReference>